<dbReference type="AlphaFoldDB" id="A0A2P6MKP0"/>
<proteinExistence type="predicted"/>
<accession>A0A2P6MKP0</accession>
<sequence length="140" mass="16192">MIIITLIFTGCGGTNWQEEGNVSEEEAAFVEEYRQIWEESLDSQNFSIMEPYYIINSHGYHADRRHHQELTAARYQEEQQGEPELTKEVNDAGKERIRADVNLLVTEYGETAEDAVSRYYYIEEAGGEMKMEAVGRRQSD</sequence>
<protein>
    <submittedName>
        <fullName evidence="1">Uncharacterized protein</fullName>
    </submittedName>
</protein>
<gene>
    <name evidence="1" type="ORF">C6I21_02720</name>
</gene>
<dbReference type="Proteomes" id="UP000243650">
    <property type="component" value="Unassembled WGS sequence"/>
</dbReference>
<reference evidence="1 2" key="1">
    <citation type="submission" date="2018-03" db="EMBL/GenBank/DDBJ databases">
        <title>Bacillus urumqiensis sp. nov., a moderately haloalkaliphilic bacterium isolated from a salt lake.</title>
        <authorList>
            <person name="Zhao B."/>
            <person name="Liao Z."/>
        </authorList>
    </citation>
    <scope>NUCLEOTIDE SEQUENCE [LARGE SCALE GENOMIC DNA]</scope>
    <source>
        <strain evidence="1 2">BZ-SZ-XJ18</strain>
    </source>
</reference>
<dbReference type="EMBL" id="PVNS01000002">
    <property type="protein sequence ID" value="PRO66854.1"/>
    <property type="molecule type" value="Genomic_DNA"/>
</dbReference>
<comment type="caution">
    <text evidence="1">The sequence shown here is derived from an EMBL/GenBank/DDBJ whole genome shotgun (WGS) entry which is preliminary data.</text>
</comment>
<organism evidence="1 2">
    <name type="scientific">Alkalicoccus urumqiensis</name>
    <name type="common">Bacillus urumqiensis</name>
    <dbReference type="NCBI Taxonomy" id="1548213"/>
    <lineage>
        <taxon>Bacteria</taxon>
        <taxon>Bacillati</taxon>
        <taxon>Bacillota</taxon>
        <taxon>Bacilli</taxon>
        <taxon>Bacillales</taxon>
        <taxon>Bacillaceae</taxon>
        <taxon>Alkalicoccus</taxon>
    </lineage>
</organism>
<name>A0A2P6MKP0_ALKUR</name>
<evidence type="ECO:0000313" key="1">
    <source>
        <dbReference type="EMBL" id="PRO66854.1"/>
    </source>
</evidence>
<keyword evidence="2" id="KW-1185">Reference proteome</keyword>
<evidence type="ECO:0000313" key="2">
    <source>
        <dbReference type="Proteomes" id="UP000243650"/>
    </source>
</evidence>